<dbReference type="InterPro" id="IPR020846">
    <property type="entry name" value="MFS_dom"/>
</dbReference>
<feature type="region of interest" description="Disordered" evidence="25">
    <location>
        <begin position="457"/>
        <end position="479"/>
    </location>
</feature>
<evidence type="ECO:0000256" key="20">
    <source>
        <dbReference type="ARBA" id="ARBA00044924"/>
    </source>
</evidence>
<dbReference type="OrthoDB" id="424834at2759"/>
<evidence type="ECO:0000256" key="13">
    <source>
        <dbReference type="ARBA" id="ARBA00044893"/>
    </source>
</evidence>
<evidence type="ECO:0000256" key="1">
    <source>
        <dbReference type="ARBA" id="ARBA00004155"/>
    </source>
</evidence>
<feature type="transmembrane region" description="Helical" evidence="26">
    <location>
        <begin position="105"/>
        <end position="128"/>
    </location>
</feature>
<evidence type="ECO:0000256" key="24">
    <source>
        <dbReference type="ARBA" id="ARBA00046376"/>
    </source>
</evidence>
<comment type="catalytic activity">
    <reaction evidence="15">
        <text>L-arginyl-L-alpha-amino acid(out) = L-arginyl-L-alpha-amino acid(in)</text>
        <dbReference type="Rhea" id="RHEA:79371"/>
        <dbReference type="ChEBI" id="CHEBI:84315"/>
    </reaction>
</comment>
<feature type="domain" description="Major facilitator superfamily (MFS) profile" evidence="27">
    <location>
        <begin position="38"/>
        <end position="439"/>
    </location>
</feature>
<evidence type="ECO:0000259" key="27">
    <source>
        <dbReference type="PROSITE" id="PS50850"/>
    </source>
</evidence>
<comment type="catalytic activity">
    <reaction evidence="18">
        <text>L-histidyl-L-alpha-amino acid(out) = L-histidyl-L-alpha-amino acid(in)</text>
        <dbReference type="Rhea" id="RHEA:79379"/>
        <dbReference type="ChEBI" id="CHEBI:229964"/>
    </reaction>
</comment>
<dbReference type="GO" id="GO:0022857">
    <property type="term" value="F:transmembrane transporter activity"/>
    <property type="evidence" value="ECO:0007669"/>
    <property type="project" value="InterPro"/>
</dbReference>
<evidence type="ECO:0000256" key="14">
    <source>
        <dbReference type="ARBA" id="ARBA00044898"/>
    </source>
</evidence>
<dbReference type="OMA" id="NTHAYAW"/>
<evidence type="ECO:0000256" key="10">
    <source>
        <dbReference type="ARBA" id="ARBA00044881"/>
    </source>
</evidence>
<keyword evidence="6 26" id="KW-0472">Membrane</keyword>
<comment type="catalytic activity">
    <reaction evidence="20">
        <text>L-lysyl-glycine(out) = L-lysyl-glycine(in)</text>
        <dbReference type="Rhea" id="RHEA:79407"/>
        <dbReference type="ChEBI" id="CHEBI:191202"/>
    </reaction>
</comment>
<evidence type="ECO:0000256" key="3">
    <source>
        <dbReference type="ARBA" id="ARBA00022448"/>
    </source>
</evidence>
<evidence type="ECO:0000313" key="28">
    <source>
        <dbReference type="EMBL" id="KYQ99839.1"/>
    </source>
</evidence>
<accession>A0A152A0U9</accession>
<dbReference type="Gene3D" id="1.20.1250.20">
    <property type="entry name" value="MFS general substrate transporter like domains"/>
    <property type="match status" value="1"/>
</dbReference>
<evidence type="ECO:0000256" key="25">
    <source>
        <dbReference type="SAM" id="MobiDB-lite"/>
    </source>
</evidence>
<name>A0A152A0U9_TIELA</name>
<comment type="catalytic activity">
    <reaction evidence="12">
        <text>L-lysyl-L-alpha-amino acid(out) = L-lysyl-L-alpha-amino acid(in)</text>
        <dbReference type="Rhea" id="RHEA:79387"/>
        <dbReference type="ChEBI" id="CHEBI:229965"/>
    </reaction>
</comment>
<feature type="transmembrane region" description="Helical" evidence="26">
    <location>
        <begin position="350"/>
        <end position="371"/>
    </location>
</feature>
<feature type="transmembrane region" description="Helical" evidence="26">
    <location>
        <begin position="140"/>
        <end position="162"/>
    </location>
</feature>
<evidence type="ECO:0000256" key="2">
    <source>
        <dbReference type="ARBA" id="ARBA00008335"/>
    </source>
</evidence>
<protein>
    <recommendedName>
        <fullName evidence="21">Lysosomal dipeptide transporter MFSD1</fullName>
    </recommendedName>
    <alternativeName>
        <fullName evidence="22">Major facilitator superfamily domain-containing protein 1</fullName>
    </alternativeName>
</protein>
<keyword evidence="4 26" id="KW-0812">Transmembrane</keyword>
<dbReference type="PANTHER" id="PTHR23512:SF3">
    <property type="entry name" value="MAJOR FACILITATOR SUPERFAMILY DOMAIN-CONTAINING PROTEIN 1"/>
    <property type="match status" value="1"/>
</dbReference>
<dbReference type="STRING" id="361077.A0A152A0U9"/>
<evidence type="ECO:0000256" key="18">
    <source>
        <dbReference type="ARBA" id="ARBA00044912"/>
    </source>
</evidence>
<evidence type="ECO:0000256" key="26">
    <source>
        <dbReference type="SAM" id="Phobius"/>
    </source>
</evidence>
<evidence type="ECO:0000256" key="11">
    <source>
        <dbReference type="ARBA" id="ARBA00044884"/>
    </source>
</evidence>
<organism evidence="28 29">
    <name type="scientific">Tieghemostelium lacteum</name>
    <name type="common">Slime mold</name>
    <name type="synonym">Dictyostelium lacteum</name>
    <dbReference type="NCBI Taxonomy" id="361077"/>
    <lineage>
        <taxon>Eukaryota</taxon>
        <taxon>Amoebozoa</taxon>
        <taxon>Evosea</taxon>
        <taxon>Eumycetozoa</taxon>
        <taxon>Dictyostelia</taxon>
        <taxon>Dictyosteliales</taxon>
        <taxon>Raperosteliaceae</taxon>
        <taxon>Tieghemostelium</taxon>
    </lineage>
</organism>
<dbReference type="InterPro" id="IPR052187">
    <property type="entry name" value="MFSD1"/>
</dbReference>
<feature type="transmembrane region" description="Helical" evidence="26">
    <location>
        <begin position="259"/>
        <end position="283"/>
    </location>
</feature>
<feature type="transmembrane region" description="Helical" evidence="26">
    <location>
        <begin position="200"/>
        <end position="222"/>
    </location>
</feature>
<evidence type="ECO:0000313" key="29">
    <source>
        <dbReference type="Proteomes" id="UP000076078"/>
    </source>
</evidence>
<proteinExistence type="inferred from homology"/>
<evidence type="ECO:0000256" key="9">
    <source>
        <dbReference type="ARBA" id="ARBA00044878"/>
    </source>
</evidence>
<dbReference type="PROSITE" id="PS50850">
    <property type="entry name" value="MFS"/>
    <property type="match status" value="1"/>
</dbReference>
<comment type="catalytic activity">
    <reaction evidence="14">
        <text>L-aspartyl-L-lysine(out) = L-aspartyl-L-lysine(in)</text>
        <dbReference type="Rhea" id="RHEA:79411"/>
        <dbReference type="ChEBI" id="CHEBI:229953"/>
    </reaction>
</comment>
<dbReference type="GO" id="GO:0005765">
    <property type="term" value="C:lysosomal membrane"/>
    <property type="evidence" value="ECO:0007669"/>
    <property type="project" value="UniProtKB-SubCell"/>
</dbReference>
<evidence type="ECO:0000256" key="16">
    <source>
        <dbReference type="ARBA" id="ARBA00044900"/>
    </source>
</evidence>
<evidence type="ECO:0000256" key="7">
    <source>
        <dbReference type="ARBA" id="ARBA00023228"/>
    </source>
</evidence>
<dbReference type="Proteomes" id="UP000076078">
    <property type="component" value="Unassembled WGS sequence"/>
</dbReference>
<reference evidence="28 29" key="1">
    <citation type="submission" date="2015-12" db="EMBL/GenBank/DDBJ databases">
        <title>Dictyostelia acquired genes for synthesis and detection of signals that induce cell-type specialization by lateral gene transfer from prokaryotes.</title>
        <authorList>
            <person name="Gloeckner G."/>
            <person name="Schaap P."/>
        </authorList>
    </citation>
    <scope>NUCLEOTIDE SEQUENCE [LARGE SCALE GENOMIC DNA]</scope>
    <source>
        <strain evidence="28 29">TK</strain>
    </source>
</reference>
<comment type="catalytic activity">
    <reaction evidence="13">
        <text>L-alpha-aminoacyl-L-lysine(out) = L-alpha-aminoacyl-L-lysine(in)</text>
        <dbReference type="Rhea" id="RHEA:79383"/>
        <dbReference type="ChEBI" id="CHEBI:229966"/>
    </reaction>
</comment>
<feature type="transmembrane region" description="Helical" evidence="26">
    <location>
        <begin position="35"/>
        <end position="57"/>
    </location>
</feature>
<evidence type="ECO:0000256" key="23">
    <source>
        <dbReference type="ARBA" id="ARBA00045709"/>
    </source>
</evidence>
<comment type="catalytic activity">
    <reaction evidence="8">
        <text>L-lysyl-L-alanine(out) = L-lysyl-L-alanine(in)</text>
        <dbReference type="Rhea" id="RHEA:79399"/>
        <dbReference type="ChEBI" id="CHEBI:229954"/>
    </reaction>
</comment>
<dbReference type="AlphaFoldDB" id="A0A152A0U9"/>
<evidence type="ECO:0000256" key="12">
    <source>
        <dbReference type="ARBA" id="ARBA00044891"/>
    </source>
</evidence>
<dbReference type="SUPFAM" id="SSF103473">
    <property type="entry name" value="MFS general substrate transporter"/>
    <property type="match status" value="1"/>
</dbReference>
<evidence type="ECO:0000256" key="17">
    <source>
        <dbReference type="ARBA" id="ARBA00044903"/>
    </source>
</evidence>
<evidence type="ECO:0000256" key="8">
    <source>
        <dbReference type="ARBA" id="ARBA00044876"/>
    </source>
</evidence>
<gene>
    <name evidence="28" type="ORF">DLAC_03790</name>
</gene>
<feature type="transmembrane region" description="Helical" evidence="26">
    <location>
        <begin position="325"/>
        <end position="344"/>
    </location>
</feature>
<dbReference type="PANTHER" id="PTHR23512">
    <property type="entry name" value="MAJOR FACILITATOR SUPERFAMILY DOMAIN-CONTAINING PROTEIN 1"/>
    <property type="match status" value="1"/>
</dbReference>
<dbReference type="InterPro" id="IPR011701">
    <property type="entry name" value="MFS"/>
</dbReference>
<dbReference type="Pfam" id="PF07690">
    <property type="entry name" value="MFS_1"/>
    <property type="match status" value="1"/>
</dbReference>
<comment type="catalytic activity">
    <reaction evidence="9">
        <text>L-histidyl-glycine(out) = L-histidyl-glycine(in)</text>
        <dbReference type="Rhea" id="RHEA:79395"/>
        <dbReference type="ChEBI" id="CHEBI:229957"/>
    </reaction>
</comment>
<comment type="catalytic activity">
    <reaction evidence="10">
        <text>L-alpha-aminoacyl-L-arginine(out) = L-alpha-aminoacyl-L-arginine(in)</text>
        <dbReference type="Rhea" id="RHEA:79367"/>
        <dbReference type="ChEBI" id="CHEBI:229968"/>
    </reaction>
</comment>
<comment type="subunit">
    <text evidence="24">Homodimer. Interacts with lysosomal protein GLMP (via lumenal domain); the interaction starts while both proteins are still in the endoplasmic reticulum and is required for stabilization of MFSD1 in lysosomes but has no direct effect on its targeting to lysosomes or transporter activity.</text>
</comment>
<feature type="transmembrane region" description="Helical" evidence="26">
    <location>
        <begin position="414"/>
        <end position="436"/>
    </location>
</feature>
<evidence type="ECO:0000256" key="6">
    <source>
        <dbReference type="ARBA" id="ARBA00023136"/>
    </source>
</evidence>
<keyword evidence="5 26" id="KW-1133">Transmembrane helix</keyword>
<keyword evidence="29" id="KW-1185">Reference proteome</keyword>
<feature type="compositionally biased region" description="Basic and acidic residues" evidence="25">
    <location>
        <begin position="457"/>
        <end position="472"/>
    </location>
</feature>
<evidence type="ECO:0000256" key="4">
    <source>
        <dbReference type="ARBA" id="ARBA00022692"/>
    </source>
</evidence>
<dbReference type="EMBL" id="LODT01000020">
    <property type="protein sequence ID" value="KYQ99839.1"/>
    <property type="molecule type" value="Genomic_DNA"/>
</dbReference>
<sequence length="479" mass="53806">MTITTNTDEEYDTEENTLLVKPKEEEPVIPLSEHLFKYLGLLFMCLVILGAASTFDVPAAFGSKVISEWYHVNEVDYGVLYSVYSFPNLVLVVVGGYLIDSLLGLRLGLLVFTGFIAIGQIIFAISANARTFWLAILGRLIYGVGGETIYIVAFAYVSVWFFGRKDFALAFSTVNTVGRLAGAIDLSVTTDIADHFSLPVTIWIGTFLCLFSFVAGLVLSYLETLRLKKVNPLIDQKEQDKKAEIKQQKKFKISDVKKFPLQFWLILFFINCYVIPVFSFITIGTDFFKTHFPHLNTSALISIPFYLACLAPLLGALVDKFGRNLYFLTVSSVLALVAFIFLMFKPVTPYISVIFLGISMATIYSASFTLINPLVPEYCISVCFALNSALTSGSMALTIIGINSILQKNNNDYTIIFVIYILLILISIVTLVILIIMDRKHQLINVPPEIQKEKIKERKEKEEALDRQREQEQNPLIVN</sequence>
<comment type="catalytic activity">
    <reaction evidence="19">
        <text>L-alanyl-L-lysine(out) = L-alanyl-L-lysine(in)</text>
        <dbReference type="Rhea" id="RHEA:79415"/>
        <dbReference type="ChEBI" id="CHEBI:192470"/>
    </reaction>
</comment>
<comment type="catalytic activity">
    <reaction evidence="11">
        <text>L-alpha-aminoacyl-L-histidine(out) = L-alpha-aminoacyl-L-histidine(in)</text>
        <dbReference type="Rhea" id="RHEA:79375"/>
        <dbReference type="ChEBI" id="CHEBI:229967"/>
    </reaction>
</comment>
<evidence type="ECO:0000256" key="5">
    <source>
        <dbReference type="ARBA" id="ARBA00022989"/>
    </source>
</evidence>
<feature type="transmembrane region" description="Helical" evidence="26">
    <location>
        <begin position="378"/>
        <end position="402"/>
    </location>
</feature>
<comment type="catalytic activity">
    <reaction evidence="17">
        <text>L-arginyl-glycine(out) = L-arginyl-glycine(in)</text>
        <dbReference type="Rhea" id="RHEA:79391"/>
        <dbReference type="ChEBI" id="CHEBI:229955"/>
    </reaction>
</comment>
<evidence type="ECO:0000256" key="21">
    <source>
        <dbReference type="ARBA" id="ARBA00044985"/>
    </source>
</evidence>
<evidence type="ECO:0000256" key="15">
    <source>
        <dbReference type="ARBA" id="ARBA00044899"/>
    </source>
</evidence>
<dbReference type="InParanoid" id="A0A152A0U9"/>
<keyword evidence="3" id="KW-0813">Transport</keyword>
<evidence type="ECO:0000256" key="19">
    <source>
        <dbReference type="ARBA" id="ARBA00044919"/>
    </source>
</evidence>
<keyword evidence="7" id="KW-0458">Lysosome</keyword>
<feature type="transmembrane region" description="Helical" evidence="26">
    <location>
        <begin position="78"/>
        <end position="99"/>
    </location>
</feature>
<comment type="catalytic activity">
    <reaction evidence="16">
        <text>L-lysyl-L-lysine(out) = L-lysyl-L-lysine(in)</text>
        <dbReference type="Rhea" id="RHEA:79403"/>
        <dbReference type="ChEBI" id="CHEBI:229956"/>
    </reaction>
</comment>
<dbReference type="InterPro" id="IPR036259">
    <property type="entry name" value="MFS_trans_sf"/>
</dbReference>
<feature type="transmembrane region" description="Helical" evidence="26">
    <location>
        <begin position="295"/>
        <end position="318"/>
    </location>
</feature>
<comment type="caution">
    <text evidence="28">The sequence shown here is derived from an EMBL/GenBank/DDBJ whole genome shotgun (WGS) entry which is preliminary data.</text>
</comment>
<comment type="subcellular location">
    <subcellularLocation>
        <location evidence="1">Lysosome membrane</location>
        <topology evidence="1">Multi-pass membrane protein</topology>
    </subcellularLocation>
</comment>
<evidence type="ECO:0000256" key="22">
    <source>
        <dbReference type="ARBA" id="ARBA00045018"/>
    </source>
</evidence>
<comment type="function">
    <text evidence="23">Lysosomal dipeptide uniporter that selectively exports lysine, arginine or histidine-containing dipeptides with a net positive charge from the lysosome lumen into the cytosol. Could play a role in a specific type of protein O-glycosylation indirectly regulating macrophages migration and tissue invasion. Also essential for liver homeostasis.</text>
</comment>
<comment type="similarity">
    <text evidence="2">Belongs to the major facilitator superfamily.</text>
</comment>